<dbReference type="InterPro" id="IPR036661">
    <property type="entry name" value="Luciferase-like_sf"/>
</dbReference>
<dbReference type="Gene3D" id="3.20.20.30">
    <property type="entry name" value="Luciferase-like domain"/>
    <property type="match status" value="1"/>
</dbReference>
<dbReference type="Proteomes" id="UP000001213">
    <property type="component" value="Chromosome"/>
</dbReference>
<keyword evidence="4" id="KW-0503">Monooxygenase</keyword>
<keyword evidence="7" id="KW-1185">Reference proteome</keyword>
<evidence type="ECO:0000313" key="6">
    <source>
        <dbReference type="EMBL" id="ADG77770.1"/>
    </source>
</evidence>
<accession>D5UVW3</accession>
<dbReference type="InterPro" id="IPR011251">
    <property type="entry name" value="Luciferase-like_dom"/>
</dbReference>
<dbReference type="PANTHER" id="PTHR42847">
    <property type="entry name" value="ALKANESULFONATE MONOOXYGENASE"/>
    <property type="match status" value="1"/>
</dbReference>
<reference evidence="6 7" key="2">
    <citation type="journal article" date="2011" name="Stand. Genomic Sci.">
        <title>Complete genome sequence of Tsukamurella paurometabola type strain (no. 33).</title>
        <authorList>
            <person name="Munk A.C."/>
            <person name="Lapidus A."/>
            <person name="Lucas S."/>
            <person name="Nolan M."/>
            <person name="Tice H."/>
            <person name="Cheng J.F."/>
            <person name="Del Rio T.G."/>
            <person name="Goodwin L."/>
            <person name="Pitluck S."/>
            <person name="Liolios K."/>
            <person name="Huntemann M."/>
            <person name="Ivanova N."/>
            <person name="Mavromatis K."/>
            <person name="Mikhailova N."/>
            <person name="Pati A."/>
            <person name="Chen A."/>
            <person name="Palaniappan K."/>
            <person name="Tapia R."/>
            <person name="Han C."/>
            <person name="Land M."/>
            <person name="Hauser L."/>
            <person name="Chang Y.J."/>
            <person name="Jeffries C.D."/>
            <person name="Brettin T."/>
            <person name="Yasawong M."/>
            <person name="Brambilla E.M."/>
            <person name="Rohde M."/>
            <person name="Sikorski J."/>
            <person name="Goker M."/>
            <person name="Detter J.C."/>
            <person name="Woyke T."/>
            <person name="Bristow J."/>
            <person name="Eisen J.A."/>
            <person name="Markowitz V."/>
            <person name="Hugenholtz P."/>
            <person name="Kyrpides N.C."/>
            <person name="Klenk H.P."/>
        </authorList>
    </citation>
    <scope>NUCLEOTIDE SEQUENCE [LARGE SCALE GENOMIC DNA]</scope>
    <source>
        <strain evidence="7">ATCC 8368 / DSM 20162 / CCUG 35730 / CIP 100753 / JCM 10117 / KCTC 9821 / NBRC 16120 / NCIMB 702349 / NCTC 13040</strain>
    </source>
</reference>
<dbReference type="GO" id="GO:0008726">
    <property type="term" value="F:alkanesulfonate monooxygenase activity"/>
    <property type="evidence" value="ECO:0007669"/>
    <property type="project" value="TreeGrafter"/>
</dbReference>
<dbReference type="PANTHER" id="PTHR42847:SF4">
    <property type="entry name" value="ALKANESULFONATE MONOOXYGENASE-RELATED"/>
    <property type="match status" value="1"/>
</dbReference>
<sequence length="289" mass="31615">MTHDFRFGVTMRSIRSRTAWIEKCRQAEALGFDVVGVPDHLGTLAPFPALMLAAEATDQVRLTTFVLNAPFYSPALLARDAATVDLLSDGRLELGLGAGYVESEFDRAAIPFPTARRRVDQVAETAMALRALFTDESHRPRTAQPGGPPLLIAGWGDRLLGIAAHHADIVALTGARTDDAGHLTLATEAETARRVTRLTDALGERTGTVELNILIQALFSDVTDDALAPVRPHLTAGVERPEDYPTLLVGTPQDMADRLWELRERYGITYFSVLDNNMEAFAPLIARMR</sequence>
<organism evidence="6 7">
    <name type="scientific">Tsukamurella paurometabola (strain ATCC 8368 / DSM 20162 / CCUG 35730 / CIP 100753 / JCM 10117 / KCTC 9821 / NBRC 16120 / NCIMB 702349 / NCTC 13040)</name>
    <name type="common">Corynebacterium paurometabolum</name>
    <dbReference type="NCBI Taxonomy" id="521096"/>
    <lineage>
        <taxon>Bacteria</taxon>
        <taxon>Bacillati</taxon>
        <taxon>Actinomycetota</taxon>
        <taxon>Actinomycetes</taxon>
        <taxon>Mycobacteriales</taxon>
        <taxon>Tsukamurellaceae</taxon>
        <taxon>Tsukamurella</taxon>
    </lineage>
</organism>
<dbReference type="InterPro" id="IPR019923">
    <property type="entry name" value="Lucif-like_OxRdtase_MSMEG_2516"/>
</dbReference>
<gene>
    <name evidence="6" type="ordered locus">Tpau_1139</name>
</gene>
<evidence type="ECO:0000259" key="5">
    <source>
        <dbReference type="Pfam" id="PF00296"/>
    </source>
</evidence>
<dbReference type="EMBL" id="CP001966">
    <property type="protein sequence ID" value="ADG77770.1"/>
    <property type="molecule type" value="Genomic_DNA"/>
</dbReference>
<protein>
    <submittedName>
        <fullName evidence="6">Putative F420-dependent oxidoreductase</fullName>
    </submittedName>
</protein>
<proteinExistence type="predicted"/>
<evidence type="ECO:0000313" key="7">
    <source>
        <dbReference type="Proteomes" id="UP000001213"/>
    </source>
</evidence>
<keyword evidence="1" id="KW-0285">Flavoprotein</keyword>
<dbReference type="AlphaFoldDB" id="D5UVW3"/>
<evidence type="ECO:0000256" key="4">
    <source>
        <dbReference type="ARBA" id="ARBA00023033"/>
    </source>
</evidence>
<dbReference type="InterPro" id="IPR050172">
    <property type="entry name" value="SsuD_RutA_monooxygenase"/>
</dbReference>
<dbReference type="NCBIfam" id="TIGR03621">
    <property type="entry name" value="F420_MSMEG_2516"/>
    <property type="match status" value="1"/>
</dbReference>
<evidence type="ECO:0000256" key="2">
    <source>
        <dbReference type="ARBA" id="ARBA00022643"/>
    </source>
</evidence>
<dbReference type="GO" id="GO:0046306">
    <property type="term" value="P:alkanesulfonate catabolic process"/>
    <property type="evidence" value="ECO:0007669"/>
    <property type="project" value="TreeGrafter"/>
</dbReference>
<dbReference type="eggNOG" id="COG2141">
    <property type="taxonomic scope" value="Bacteria"/>
</dbReference>
<keyword evidence="3" id="KW-0560">Oxidoreductase</keyword>
<dbReference type="KEGG" id="tpr:Tpau_1139"/>
<name>D5UVW3_TSUPD</name>
<reference evidence="7" key="1">
    <citation type="submission" date="2010-03" db="EMBL/GenBank/DDBJ databases">
        <title>The complete chromosome of Tsukamurella paurometabola DSM 20162.</title>
        <authorList>
            <consortium name="US DOE Joint Genome Institute (JGI-PGF)"/>
            <person name="Lucas S."/>
            <person name="Copeland A."/>
            <person name="Lapidus A."/>
            <person name="Glavina del Rio T."/>
            <person name="Dalin E."/>
            <person name="Tice H."/>
            <person name="Bruce D."/>
            <person name="Goodwin L."/>
            <person name="Pitluck S."/>
            <person name="Kyrpides N."/>
            <person name="Mavromatis K."/>
            <person name="Ivanova N."/>
            <person name="Mikhailova N."/>
            <person name="Munk A.C."/>
            <person name="Brettin T."/>
            <person name="Detter J.C."/>
            <person name="Tapia R."/>
            <person name="Han C."/>
            <person name="Larimer F."/>
            <person name="Land M."/>
            <person name="Hauser L."/>
            <person name="Markowitz V."/>
            <person name="Cheng J.-F."/>
            <person name="Hugenholtz P."/>
            <person name="Woyke T."/>
            <person name="Wu D."/>
            <person name="Jando M."/>
            <person name="Brambilla E."/>
            <person name="Klenk H.-P."/>
            <person name="Eisen J.A."/>
        </authorList>
    </citation>
    <scope>NUCLEOTIDE SEQUENCE [LARGE SCALE GENOMIC DNA]</scope>
    <source>
        <strain evidence="7">ATCC 8368 / DSM 20162 / CCUG 35730 / CIP 100753 / JCM 10117 / KCTC 9821 / NBRC 16120 / NCIMB 702349 / NCTC 13040</strain>
    </source>
</reference>
<dbReference type="Pfam" id="PF00296">
    <property type="entry name" value="Bac_luciferase"/>
    <property type="match status" value="1"/>
</dbReference>
<dbReference type="RefSeq" id="WP_013125808.1">
    <property type="nucleotide sequence ID" value="NC_014158.1"/>
</dbReference>
<evidence type="ECO:0000256" key="3">
    <source>
        <dbReference type="ARBA" id="ARBA00023002"/>
    </source>
</evidence>
<dbReference type="STRING" id="521096.Tpau_1139"/>
<dbReference type="HOGENOM" id="CLU_027853_6_3_11"/>
<feature type="domain" description="Luciferase-like" evidence="5">
    <location>
        <begin position="21"/>
        <end position="197"/>
    </location>
</feature>
<keyword evidence="2" id="KW-0288">FMN</keyword>
<dbReference type="SUPFAM" id="SSF51679">
    <property type="entry name" value="Bacterial luciferase-like"/>
    <property type="match status" value="1"/>
</dbReference>
<evidence type="ECO:0000256" key="1">
    <source>
        <dbReference type="ARBA" id="ARBA00022630"/>
    </source>
</evidence>